<dbReference type="EnsemblBacteria" id="AAB85005">
    <property type="protein sequence ID" value="AAB85005"/>
    <property type="gene ID" value="MTH_499"/>
</dbReference>
<gene>
    <name evidence="1" type="ordered locus">MTH_499</name>
</gene>
<sequence length="971" mass="113798">MEPAYYYHDYPVCPNCKEPVITGAPLLIEDDGTFRCSSCDAFFSPAVHLPENEGVHEFLTKNLKEPPSEELPLIWPIKNNVIEKSYLSWLPNISEGKYLITWPWRNIRFLPVLICECLRVKGDAKIVVIGEINTGESKNELGFPDPFSALGSLQYIEDMSKMDSGDLRNLRRLLKIDRKNVFKKKKKIHYRIKDSKNRHTTEISVYRPEMTIRKCINRILKYYKNLYGMNAVRSITQKDGKGDKRIKKLKDEGIIAISIEEREEWTGKKLNFPVSDLFHVILNYDNLTRFKDHFKYDCITDVRDTDTSDSSVVFISQTLEPEKLFGIVEECNPDIVFFTDSDYFVNERLFNGRRWQKFREFLRSTECTVLMFSLRPDSRHLYRDLQDSFTWHTWDCIPILDILTGDEDHSRPSPFSSSFSEISVPGINAEIEYIHLEEIDRIEEISEKILKIDNGKNVRRYLKYLPQTPLKLRGPHNYSNGGWVIDNILNQILDTPIFDEVKNTFEEVYSISSGPQRNPILNSVKEIIEAELSEDDRKSIFIALRSSRETKSLKKTFEIDEENPDVLDAVDICTWNDLPTHHGEGPSVVIATSYPPIGYSLNDTDIDKFYFIGGSTAIEKIKSVVNNRITEQITKPLHIPSRKERAPELLFEITGKIHVPETVKEDILEFERSIESGSYSKISNSYGKTYKKRARTIRAGTECVLVINEMNCGMFIPSHRLLFFKDETVDRIEHIRAGDKPENLQNRTLLLDEHGFYTSFKVLFTRFMIEIAPNLKIKRSYYTWNGFKELVDDSYEWLRNIRNAMKKLMDARDWNENRAKDYLSEYLVKYDLNARNPEYIRDHWLSDPDIILTSEGHVPVFDVEHPKGISDVEKIYRALDELFPEMCLDDEKARRSYIASRTLQKLRRKFLTDEKQSLHQRYHRFHDELWKEINYVLKRSDKFKIKDARIVKVKIDSPSMKILQDYKRYIT</sequence>
<dbReference type="HOGENOM" id="CLU_306460_0_0_2"/>
<organism evidence="1 2">
    <name type="scientific">Methanothermobacter thermautotrophicus (strain ATCC 29096 / DSM 1053 / JCM 10044 / NBRC 100330 / Delta H)</name>
    <name type="common">Methanobacterium thermoautotrophicum</name>
    <dbReference type="NCBI Taxonomy" id="187420"/>
    <lineage>
        <taxon>Archaea</taxon>
        <taxon>Methanobacteriati</taxon>
        <taxon>Methanobacteriota</taxon>
        <taxon>Methanomada group</taxon>
        <taxon>Methanobacteria</taxon>
        <taxon>Methanobacteriales</taxon>
        <taxon>Methanobacteriaceae</taxon>
        <taxon>Methanothermobacter</taxon>
    </lineage>
</organism>
<evidence type="ECO:0000313" key="1">
    <source>
        <dbReference type="EMBL" id="AAB85005.1"/>
    </source>
</evidence>
<name>O26599_METTH</name>
<dbReference type="KEGG" id="mth:MTH_499"/>
<dbReference type="STRING" id="187420.MTH_499"/>
<accession>O26599</accession>
<dbReference type="RefSeq" id="WP_010876138.1">
    <property type="nucleotide sequence ID" value="NC_000916.1"/>
</dbReference>
<proteinExistence type="predicted"/>
<dbReference type="InParanoid" id="O26599"/>
<keyword evidence="2" id="KW-1185">Reference proteome</keyword>
<dbReference type="EMBL" id="AE000666">
    <property type="protein sequence ID" value="AAB85005.1"/>
    <property type="molecule type" value="Genomic_DNA"/>
</dbReference>
<dbReference type="PaxDb" id="187420-MTH_499"/>
<dbReference type="Proteomes" id="UP000005223">
    <property type="component" value="Chromosome"/>
</dbReference>
<dbReference type="GeneID" id="1470460"/>
<evidence type="ECO:0000313" key="2">
    <source>
        <dbReference type="Proteomes" id="UP000005223"/>
    </source>
</evidence>
<dbReference type="AlphaFoldDB" id="O26599"/>
<reference evidence="1 2" key="1">
    <citation type="journal article" date="1997" name="J. Bacteriol.">
        <title>Complete genome sequence of Methanobacterium thermoautotrophicum deltaH: functional analysis and comparative genomics.</title>
        <authorList>
            <person name="Smith D.R."/>
            <person name="Doucette-Stamm L.A."/>
            <person name="Deloughery C."/>
            <person name="Lee H.-M."/>
            <person name="Dubois J."/>
            <person name="Aldredge T."/>
            <person name="Bashirzadeh R."/>
            <person name="Blakely D."/>
            <person name="Cook R."/>
            <person name="Gilbert K."/>
            <person name="Harrison D."/>
            <person name="Hoang L."/>
            <person name="Keagle P."/>
            <person name="Lumm W."/>
            <person name="Pothier B."/>
            <person name="Qiu D."/>
            <person name="Spadafora R."/>
            <person name="Vicare R."/>
            <person name="Wang Y."/>
            <person name="Wierzbowski J."/>
            <person name="Gibson R."/>
            <person name="Jiwani N."/>
            <person name="Caruso A."/>
            <person name="Bush D."/>
            <person name="Safer H."/>
            <person name="Patwell D."/>
            <person name="Prabhakar S."/>
            <person name="McDougall S."/>
            <person name="Shimer G."/>
            <person name="Goyal A."/>
            <person name="Pietrovski S."/>
            <person name="Church G.M."/>
            <person name="Daniels C.J."/>
            <person name="Mao J.-i."/>
            <person name="Rice P."/>
            <person name="Nolling J."/>
            <person name="Reeve J.N."/>
        </authorList>
    </citation>
    <scope>NUCLEOTIDE SEQUENCE [LARGE SCALE GENOMIC DNA]</scope>
    <source>
        <strain evidence="2">ATCC 29096 / DSM 1053 / JCM 10044 / NBRC 100330 / Delta H</strain>
    </source>
</reference>
<protein>
    <submittedName>
        <fullName evidence="1">Uncharacterized protein</fullName>
    </submittedName>
</protein>
<dbReference type="PIR" id="E69165">
    <property type="entry name" value="E69165"/>
</dbReference>